<dbReference type="NCBIfam" id="NF002759">
    <property type="entry name" value="PRK02813.1"/>
    <property type="match status" value="1"/>
</dbReference>
<dbReference type="OrthoDB" id="9880441at2759"/>
<evidence type="ECO:0000256" key="11">
    <source>
        <dbReference type="RuleBase" id="RU004386"/>
    </source>
</evidence>
<keyword evidence="7 11" id="KW-0479">Metal-binding</keyword>
<dbReference type="PRINTS" id="PR00932">
    <property type="entry name" value="AMINO1PTASE"/>
</dbReference>
<comment type="catalytic activity">
    <reaction evidence="1">
        <text>Release of an N-terminal aspartate or glutamate from a peptide, with a preference for aspartate.</text>
        <dbReference type="EC" id="3.4.11.21"/>
    </reaction>
</comment>
<evidence type="ECO:0000256" key="1">
    <source>
        <dbReference type="ARBA" id="ARBA00001335"/>
    </source>
</evidence>
<dbReference type="CDD" id="cd05658">
    <property type="entry name" value="M18_DAP"/>
    <property type="match status" value="1"/>
</dbReference>
<evidence type="ECO:0000313" key="12">
    <source>
        <dbReference type="EMBL" id="CAD7696878.1"/>
    </source>
</evidence>
<dbReference type="Proteomes" id="UP000708148">
    <property type="component" value="Unassembled WGS sequence"/>
</dbReference>
<sequence>MRDRRNFQQPCFVLINVHFCARPWRRTCLTSHDPVGLCVDSGLLPRRREQCSCPFKCCCFSRYFFTRNKSTLVAFAVGKKYEPGNGFNLIGAHTDSPCLKLKPNSASKKSGFLTINAETYGGGLWCTWFDRDLSVAGRVLVREENGKLVHKLVKIERPIMRIPMLAIHLYRDIYREGFKPNNQTHLAPILATSVKAECEGRGQGQEGSSQQHHAALLDILAAELGRSDPADIVDFELNVCDTQAGVIGGAAREFVFCGRLDNLSSTYCAARALVDSTPNEDALSEELSIRGIALFDHEEVGSSSAVGAGGPVMRDAMTRVTRCLSDGHPDAVERCFKKSFLVSADMAHALHPNYPEKHDGDHQPKFHKGLVIKTNVNQRYATNLVSSALFREVGKRRGILCQEFSVRNDSPCGSTIGPILSSSLGCRTVDVGAPQLSMHSIREMCATDDIDLSYRHFVAFFELFSEVDGTLSVDEIPAELPVIDDVPCNTL</sequence>
<dbReference type="SUPFAM" id="SSF53187">
    <property type="entry name" value="Zn-dependent exopeptidases"/>
    <property type="match status" value="1"/>
</dbReference>
<comment type="caution">
    <text evidence="12">The sequence shown here is derived from an EMBL/GenBank/DDBJ whole genome shotgun (WGS) entry which is preliminary data.</text>
</comment>
<evidence type="ECO:0000256" key="4">
    <source>
        <dbReference type="ARBA" id="ARBA00011965"/>
    </source>
</evidence>
<evidence type="ECO:0000256" key="7">
    <source>
        <dbReference type="ARBA" id="ARBA00022723"/>
    </source>
</evidence>
<evidence type="ECO:0000256" key="2">
    <source>
        <dbReference type="ARBA" id="ARBA00001947"/>
    </source>
</evidence>
<evidence type="ECO:0000256" key="3">
    <source>
        <dbReference type="ARBA" id="ARBA00008290"/>
    </source>
</evidence>
<dbReference type="Gene3D" id="3.40.630.10">
    <property type="entry name" value="Zn peptidases"/>
    <property type="match status" value="1"/>
</dbReference>
<comment type="similarity">
    <text evidence="3 11">Belongs to the peptidase M18 family.</text>
</comment>
<dbReference type="GO" id="GO:0005737">
    <property type="term" value="C:cytoplasm"/>
    <property type="evidence" value="ECO:0007669"/>
    <property type="project" value="UniProtKB-ARBA"/>
</dbReference>
<keyword evidence="10 11" id="KW-0482">Metalloprotease</keyword>
<evidence type="ECO:0000256" key="9">
    <source>
        <dbReference type="ARBA" id="ARBA00022833"/>
    </source>
</evidence>
<evidence type="ECO:0000256" key="6">
    <source>
        <dbReference type="ARBA" id="ARBA00022670"/>
    </source>
</evidence>
<evidence type="ECO:0000256" key="5">
    <source>
        <dbReference type="ARBA" id="ARBA00022438"/>
    </source>
</evidence>
<keyword evidence="13" id="KW-1185">Reference proteome</keyword>
<dbReference type="GO" id="GO:0004177">
    <property type="term" value="F:aminopeptidase activity"/>
    <property type="evidence" value="ECO:0007669"/>
    <property type="project" value="UniProtKB-KW"/>
</dbReference>
<dbReference type="GO" id="GO:0008270">
    <property type="term" value="F:zinc ion binding"/>
    <property type="evidence" value="ECO:0007669"/>
    <property type="project" value="InterPro"/>
</dbReference>
<dbReference type="GO" id="GO:0006508">
    <property type="term" value="P:proteolysis"/>
    <property type="evidence" value="ECO:0007669"/>
    <property type="project" value="UniProtKB-KW"/>
</dbReference>
<evidence type="ECO:0000313" key="13">
    <source>
        <dbReference type="Proteomes" id="UP000708148"/>
    </source>
</evidence>
<dbReference type="Pfam" id="PF02127">
    <property type="entry name" value="Peptidase_M18"/>
    <property type="match status" value="1"/>
</dbReference>
<organism evidence="12 13">
    <name type="scientific">Ostreobium quekettii</name>
    <dbReference type="NCBI Taxonomy" id="121088"/>
    <lineage>
        <taxon>Eukaryota</taxon>
        <taxon>Viridiplantae</taxon>
        <taxon>Chlorophyta</taxon>
        <taxon>core chlorophytes</taxon>
        <taxon>Ulvophyceae</taxon>
        <taxon>TCBD clade</taxon>
        <taxon>Bryopsidales</taxon>
        <taxon>Ostreobineae</taxon>
        <taxon>Ostreobiaceae</taxon>
        <taxon>Ostreobium</taxon>
    </lineage>
</organism>
<dbReference type="FunFam" id="2.30.250.10:FF:000001">
    <property type="entry name" value="Aspartyl aminopeptidase 1"/>
    <property type="match status" value="1"/>
</dbReference>
<dbReference type="EMBL" id="CAJHUC010000560">
    <property type="protein sequence ID" value="CAD7696878.1"/>
    <property type="molecule type" value="Genomic_DNA"/>
</dbReference>
<comment type="cofactor">
    <cofactor evidence="2">
        <name>Zn(2+)</name>
        <dbReference type="ChEBI" id="CHEBI:29105"/>
    </cofactor>
</comment>
<dbReference type="GO" id="GO:0008237">
    <property type="term" value="F:metallopeptidase activity"/>
    <property type="evidence" value="ECO:0007669"/>
    <property type="project" value="UniProtKB-KW"/>
</dbReference>
<reference evidence="12" key="1">
    <citation type="submission" date="2020-12" db="EMBL/GenBank/DDBJ databases">
        <authorList>
            <person name="Iha C."/>
        </authorList>
    </citation>
    <scope>NUCLEOTIDE SEQUENCE</scope>
</reference>
<gene>
    <name evidence="12" type="ORF">OSTQU699_LOCUS2239</name>
</gene>
<dbReference type="PANTHER" id="PTHR28570">
    <property type="entry name" value="ASPARTYL AMINOPEPTIDASE"/>
    <property type="match status" value="1"/>
</dbReference>
<dbReference type="InterPro" id="IPR001948">
    <property type="entry name" value="Peptidase_M18"/>
</dbReference>
<proteinExistence type="inferred from homology"/>
<evidence type="ECO:0000256" key="10">
    <source>
        <dbReference type="ARBA" id="ARBA00023049"/>
    </source>
</evidence>
<evidence type="ECO:0000256" key="8">
    <source>
        <dbReference type="ARBA" id="ARBA00022801"/>
    </source>
</evidence>
<dbReference type="PANTHER" id="PTHR28570:SF3">
    <property type="entry name" value="ASPARTYL AMINOPEPTIDASE"/>
    <property type="match status" value="1"/>
</dbReference>
<keyword evidence="5 11" id="KW-0031">Aminopeptidase</keyword>
<dbReference type="InterPro" id="IPR023358">
    <property type="entry name" value="Peptidase_M18_dom2"/>
</dbReference>
<accession>A0A8S1IP32</accession>
<dbReference type="EC" id="3.4.11.21" evidence="4"/>
<dbReference type="SUPFAM" id="SSF101821">
    <property type="entry name" value="Aminopeptidase/glucanase lid domain"/>
    <property type="match status" value="1"/>
</dbReference>
<keyword evidence="8 11" id="KW-0378">Hydrolase</keyword>
<protein>
    <recommendedName>
        <fullName evidence="4">aspartyl aminopeptidase</fullName>
        <ecNumber evidence="4">3.4.11.21</ecNumber>
    </recommendedName>
</protein>
<name>A0A8S1IP32_9CHLO</name>
<keyword evidence="6 11" id="KW-0645">Protease</keyword>
<keyword evidence="9 11" id="KW-0862">Zinc</keyword>
<dbReference type="AlphaFoldDB" id="A0A8S1IP32"/>
<dbReference type="Gene3D" id="2.30.250.10">
    <property type="entry name" value="Aminopeptidase i, Domain 2"/>
    <property type="match status" value="1"/>
</dbReference>